<proteinExistence type="predicted"/>
<organism evidence="1 2">
    <name type="scientific">Pasteurella testudinis DSM 23072</name>
    <dbReference type="NCBI Taxonomy" id="1122938"/>
    <lineage>
        <taxon>Bacteria</taxon>
        <taxon>Pseudomonadati</taxon>
        <taxon>Pseudomonadota</taxon>
        <taxon>Gammaproteobacteria</taxon>
        <taxon>Pasteurellales</taxon>
        <taxon>Pasteurellaceae</taxon>
        <taxon>Pasteurella</taxon>
    </lineage>
</organism>
<name>A0A1W1V5Q9_9PAST</name>
<sequence>MTRLMTVARALIVNPHIGISEKESYFNCHFLNARNEVNEIERTLDIEIERVKEKSEAGRYYTRYLLGSAEQIHKVAELYNAKLKYQQQHNKKYLELVPITGNEIQHAINLLGAKK</sequence>
<dbReference type="STRING" id="1122938.SAMN05660772_02860"/>
<dbReference type="Proteomes" id="UP000192408">
    <property type="component" value="Unassembled WGS sequence"/>
</dbReference>
<protein>
    <submittedName>
        <fullName evidence="1">Uncharacterized protein</fullName>
    </submittedName>
</protein>
<keyword evidence="2" id="KW-1185">Reference proteome</keyword>
<dbReference type="EMBL" id="FWWV01000056">
    <property type="protein sequence ID" value="SMB88739.1"/>
    <property type="molecule type" value="Genomic_DNA"/>
</dbReference>
<gene>
    <name evidence="1" type="ORF">SAMN05660772_02860</name>
</gene>
<dbReference type="AlphaFoldDB" id="A0A1W1V5Q9"/>
<evidence type="ECO:0000313" key="2">
    <source>
        <dbReference type="Proteomes" id="UP000192408"/>
    </source>
</evidence>
<dbReference type="RefSeq" id="WP_115306359.1">
    <property type="nucleotide sequence ID" value="NZ_FWWV01000056.1"/>
</dbReference>
<reference evidence="2" key="1">
    <citation type="submission" date="2017-04" db="EMBL/GenBank/DDBJ databases">
        <authorList>
            <person name="Varghese N."/>
            <person name="Submissions S."/>
        </authorList>
    </citation>
    <scope>NUCLEOTIDE SEQUENCE [LARGE SCALE GENOMIC DNA]</scope>
    <source>
        <strain evidence="2">DSM 23072</strain>
    </source>
</reference>
<evidence type="ECO:0000313" key="1">
    <source>
        <dbReference type="EMBL" id="SMB88739.1"/>
    </source>
</evidence>
<accession>A0A1W1V5Q9</accession>